<evidence type="ECO:0000313" key="1">
    <source>
        <dbReference type="EMBL" id="JAD74335.1"/>
    </source>
</evidence>
<accession>A0A0A9CLR6</accession>
<protein>
    <submittedName>
        <fullName evidence="1">Uncharacterized protein</fullName>
    </submittedName>
</protein>
<dbReference type="AlphaFoldDB" id="A0A0A9CLR6"/>
<sequence>MENLQISVESCNKFNEPNI</sequence>
<proteinExistence type="predicted"/>
<dbReference type="EMBL" id="GBRH01223560">
    <property type="protein sequence ID" value="JAD74335.1"/>
    <property type="molecule type" value="Transcribed_RNA"/>
</dbReference>
<organism evidence="1">
    <name type="scientific">Arundo donax</name>
    <name type="common">Giant reed</name>
    <name type="synonym">Donax arundinaceus</name>
    <dbReference type="NCBI Taxonomy" id="35708"/>
    <lineage>
        <taxon>Eukaryota</taxon>
        <taxon>Viridiplantae</taxon>
        <taxon>Streptophyta</taxon>
        <taxon>Embryophyta</taxon>
        <taxon>Tracheophyta</taxon>
        <taxon>Spermatophyta</taxon>
        <taxon>Magnoliopsida</taxon>
        <taxon>Liliopsida</taxon>
        <taxon>Poales</taxon>
        <taxon>Poaceae</taxon>
        <taxon>PACMAD clade</taxon>
        <taxon>Arundinoideae</taxon>
        <taxon>Arundineae</taxon>
        <taxon>Arundo</taxon>
    </lineage>
</organism>
<reference evidence="1" key="1">
    <citation type="submission" date="2014-09" db="EMBL/GenBank/DDBJ databases">
        <authorList>
            <person name="Magalhaes I.L.F."/>
            <person name="Oliveira U."/>
            <person name="Santos F.R."/>
            <person name="Vidigal T.H.D.A."/>
            <person name="Brescovit A.D."/>
            <person name="Santos A.J."/>
        </authorList>
    </citation>
    <scope>NUCLEOTIDE SEQUENCE</scope>
    <source>
        <tissue evidence="1">Shoot tissue taken approximately 20 cm above the soil surface</tissue>
    </source>
</reference>
<reference evidence="1" key="2">
    <citation type="journal article" date="2015" name="Data Brief">
        <title>Shoot transcriptome of the giant reed, Arundo donax.</title>
        <authorList>
            <person name="Barrero R.A."/>
            <person name="Guerrero F.D."/>
            <person name="Moolhuijzen P."/>
            <person name="Goolsby J.A."/>
            <person name="Tidwell J."/>
            <person name="Bellgard S.E."/>
            <person name="Bellgard M.I."/>
        </authorList>
    </citation>
    <scope>NUCLEOTIDE SEQUENCE</scope>
    <source>
        <tissue evidence="1">Shoot tissue taken approximately 20 cm above the soil surface</tissue>
    </source>
</reference>
<name>A0A0A9CLR6_ARUDO</name>